<gene>
    <name evidence="3" type="ORF">Pcinc_003026</name>
</gene>
<evidence type="ECO:0000259" key="2">
    <source>
        <dbReference type="Pfam" id="PF13837"/>
    </source>
</evidence>
<name>A0AAE1GJT3_PETCI</name>
<sequence>MMADEEEASSARLFYRCGKCNTLYNFMENAEKCCQVTTTPPSASGIVTITKTEILDNDCSPNYIPSRHDMWSQENTETLMKIIKNNYNCLKSKGEKRHEVWNHITEEMRKTMPGITRKQVASKWKNVKEKFRKYEEKKFKNQKVQRPDYFDIIGTFLEGRQQDQVVECGMEDVLKHDQHTPSQEQEPEKVYAKLLKQTIEENKKGKKTASKRQQDQTTLQNHLDEEEQQQEEGREADYPFTQSPPTKKSSRRIYSAEVEQTLVLFLKETKRHNTEVEFHNTQIRLLFEKIATSMEVKNKLLKEVIEKENVMET</sequence>
<protein>
    <recommendedName>
        <fullName evidence="2">Myb/SANT-like DNA-binding domain-containing protein</fullName>
    </recommendedName>
</protein>
<reference evidence="3" key="1">
    <citation type="submission" date="2023-10" db="EMBL/GenBank/DDBJ databases">
        <title>Genome assemblies of two species of porcelain crab, Petrolisthes cinctipes and Petrolisthes manimaculis (Anomura: Porcellanidae).</title>
        <authorList>
            <person name="Angst P."/>
        </authorList>
    </citation>
    <scope>NUCLEOTIDE SEQUENCE</scope>
    <source>
        <strain evidence="3">PB745_01</strain>
        <tissue evidence="3">Gill</tissue>
    </source>
</reference>
<dbReference type="EMBL" id="JAWQEG010000223">
    <property type="protein sequence ID" value="KAK3893156.1"/>
    <property type="molecule type" value="Genomic_DNA"/>
</dbReference>
<dbReference type="AlphaFoldDB" id="A0AAE1GJT3"/>
<evidence type="ECO:0000313" key="4">
    <source>
        <dbReference type="Proteomes" id="UP001286313"/>
    </source>
</evidence>
<proteinExistence type="predicted"/>
<evidence type="ECO:0000313" key="3">
    <source>
        <dbReference type="EMBL" id="KAK3893156.1"/>
    </source>
</evidence>
<keyword evidence="4" id="KW-1185">Reference proteome</keyword>
<dbReference type="Proteomes" id="UP001286313">
    <property type="component" value="Unassembled WGS sequence"/>
</dbReference>
<dbReference type="InterPro" id="IPR044822">
    <property type="entry name" value="Myb_DNA-bind_4"/>
</dbReference>
<accession>A0AAE1GJT3</accession>
<evidence type="ECO:0000256" key="1">
    <source>
        <dbReference type="SAM" id="MobiDB-lite"/>
    </source>
</evidence>
<dbReference type="Gene3D" id="1.10.10.60">
    <property type="entry name" value="Homeodomain-like"/>
    <property type="match status" value="1"/>
</dbReference>
<organism evidence="3 4">
    <name type="scientific">Petrolisthes cinctipes</name>
    <name type="common">Flat porcelain crab</name>
    <dbReference type="NCBI Taxonomy" id="88211"/>
    <lineage>
        <taxon>Eukaryota</taxon>
        <taxon>Metazoa</taxon>
        <taxon>Ecdysozoa</taxon>
        <taxon>Arthropoda</taxon>
        <taxon>Crustacea</taxon>
        <taxon>Multicrustacea</taxon>
        <taxon>Malacostraca</taxon>
        <taxon>Eumalacostraca</taxon>
        <taxon>Eucarida</taxon>
        <taxon>Decapoda</taxon>
        <taxon>Pleocyemata</taxon>
        <taxon>Anomura</taxon>
        <taxon>Galatheoidea</taxon>
        <taxon>Porcellanidae</taxon>
        <taxon>Petrolisthes</taxon>
    </lineage>
</organism>
<feature type="region of interest" description="Disordered" evidence="1">
    <location>
        <begin position="201"/>
        <end position="253"/>
    </location>
</feature>
<dbReference type="Pfam" id="PF13837">
    <property type="entry name" value="Myb_DNA-bind_4"/>
    <property type="match status" value="1"/>
</dbReference>
<feature type="domain" description="Myb/SANT-like DNA-binding" evidence="2">
    <location>
        <begin position="69"/>
        <end position="151"/>
    </location>
</feature>
<comment type="caution">
    <text evidence="3">The sequence shown here is derived from an EMBL/GenBank/DDBJ whole genome shotgun (WGS) entry which is preliminary data.</text>
</comment>